<keyword evidence="1" id="KW-0472">Membrane</keyword>
<keyword evidence="1" id="KW-0812">Transmembrane</keyword>
<name>A0A7X0PM26_9BURK</name>
<keyword evidence="1" id="KW-1133">Transmembrane helix</keyword>
<dbReference type="RefSeq" id="WP_184865808.1">
    <property type="nucleotide sequence ID" value="NZ_JACHLK010000029.1"/>
</dbReference>
<dbReference type="Proteomes" id="UP000575083">
    <property type="component" value="Unassembled WGS sequence"/>
</dbReference>
<dbReference type="EMBL" id="JACHLK010000029">
    <property type="protein sequence ID" value="MBB6564112.1"/>
    <property type="molecule type" value="Genomic_DNA"/>
</dbReference>
<feature type="transmembrane region" description="Helical" evidence="1">
    <location>
        <begin position="154"/>
        <end position="182"/>
    </location>
</feature>
<evidence type="ECO:0000313" key="3">
    <source>
        <dbReference type="Proteomes" id="UP000575083"/>
    </source>
</evidence>
<feature type="transmembrane region" description="Helical" evidence="1">
    <location>
        <begin position="67"/>
        <end position="88"/>
    </location>
</feature>
<keyword evidence="3" id="KW-1185">Reference proteome</keyword>
<reference evidence="2 3" key="1">
    <citation type="submission" date="2020-08" db="EMBL/GenBank/DDBJ databases">
        <title>Functional genomics of gut bacteria from endangered species of beetles.</title>
        <authorList>
            <person name="Carlos-Shanley C."/>
        </authorList>
    </citation>
    <scope>NUCLEOTIDE SEQUENCE [LARGE SCALE GENOMIC DNA]</scope>
    <source>
        <strain evidence="2 3">S00198</strain>
    </source>
</reference>
<comment type="caution">
    <text evidence="2">The sequence shown here is derived from an EMBL/GenBank/DDBJ whole genome shotgun (WGS) entry which is preliminary data.</text>
</comment>
<feature type="transmembrane region" description="Helical" evidence="1">
    <location>
        <begin position="109"/>
        <end position="128"/>
    </location>
</feature>
<protein>
    <submittedName>
        <fullName evidence="2">Type III secretory pathway component EscU</fullName>
    </submittedName>
</protein>
<accession>A0A7X0PM26</accession>
<organism evidence="2 3">
    <name type="scientific">Acidovorax soli</name>
    <dbReference type="NCBI Taxonomy" id="592050"/>
    <lineage>
        <taxon>Bacteria</taxon>
        <taxon>Pseudomonadati</taxon>
        <taxon>Pseudomonadota</taxon>
        <taxon>Betaproteobacteria</taxon>
        <taxon>Burkholderiales</taxon>
        <taxon>Comamonadaceae</taxon>
        <taxon>Acidovorax</taxon>
    </lineage>
</organism>
<feature type="transmembrane region" description="Helical" evidence="1">
    <location>
        <begin position="16"/>
        <end position="34"/>
    </location>
</feature>
<evidence type="ECO:0000313" key="2">
    <source>
        <dbReference type="EMBL" id="MBB6564112.1"/>
    </source>
</evidence>
<dbReference type="AlphaFoldDB" id="A0A7X0PM26"/>
<sequence>MKTSATNQSNIKRSRHYLFVFLIFILLPFFLHLTNWSSAYFLNSVECWIPSARKMGQLAVDKNEVQLILSIALLFSFLLAAWQFFFVADRLNHFLLDFEAEGSNASCKLLFKSILGFILLSAVLWYLYALPGGIDLSKNTRAITIIGLALNYKLLFGFFVGFISVGVSAVWFALFLYVYYFLKITFNRI</sequence>
<gene>
    <name evidence="2" type="ORF">HNP48_006838</name>
</gene>
<proteinExistence type="predicted"/>
<evidence type="ECO:0000256" key="1">
    <source>
        <dbReference type="SAM" id="Phobius"/>
    </source>
</evidence>